<evidence type="ECO:0000313" key="3">
    <source>
        <dbReference type="Proteomes" id="UP000291117"/>
    </source>
</evidence>
<dbReference type="InterPro" id="IPR036812">
    <property type="entry name" value="NAD(P)_OxRdtase_dom_sf"/>
</dbReference>
<name>A0A4R0MJF6_9SPHI</name>
<sequence length="300" mass="33681">MQKIYMGDAGPKVSPAVYGFYRWNEVKDTANVLKKTVQLCLELGINTFEHGDNYGSYQCESLFGDLIKEGLFKREEVVLFSKCGLRVPDAQNPDIRVKHYDTSAVHITKSVESSLKKLRTDYLDIFLLDKLDPISNLEETALTLEKLKDSGKIKSIGVANFSVFQHQLLASYLTKPIVTNHIELNLLSTQALDNGQLDYIKQRYMRPLAYAPLAEGRIAAGTDPQAVKVREKLEELSVKYSANIESLAVAWLVKLGALPLIGTTNEQRIRNAANAFTIDLDHQDWYDLYNVSVAHPSLLS</sequence>
<evidence type="ECO:0000259" key="1">
    <source>
        <dbReference type="Pfam" id="PF00248"/>
    </source>
</evidence>
<gene>
    <name evidence="2" type="ORF">EZ444_23410</name>
</gene>
<dbReference type="Proteomes" id="UP000291117">
    <property type="component" value="Unassembled WGS sequence"/>
</dbReference>
<dbReference type="PANTHER" id="PTHR43364">
    <property type="entry name" value="NADH-SPECIFIC METHYLGLYOXAL REDUCTASE-RELATED"/>
    <property type="match status" value="1"/>
</dbReference>
<proteinExistence type="predicted"/>
<dbReference type="InterPro" id="IPR023210">
    <property type="entry name" value="NADP_OxRdtase_dom"/>
</dbReference>
<dbReference type="InterPro" id="IPR020471">
    <property type="entry name" value="AKR"/>
</dbReference>
<dbReference type="PANTHER" id="PTHR43364:SF1">
    <property type="entry name" value="OXIDOREDUCTASE YDHF"/>
    <property type="match status" value="1"/>
</dbReference>
<dbReference type="Pfam" id="PF00248">
    <property type="entry name" value="Aldo_ket_red"/>
    <property type="match status" value="1"/>
</dbReference>
<dbReference type="EMBL" id="SJSM01000025">
    <property type="protein sequence ID" value="TCC86739.1"/>
    <property type="molecule type" value="Genomic_DNA"/>
</dbReference>
<keyword evidence="3" id="KW-1185">Reference proteome</keyword>
<evidence type="ECO:0000313" key="2">
    <source>
        <dbReference type="EMBL" id="TCC86739.1"/>
    </source>
</evidence>
<comment type="caution">
    <text evidence="2">The sequence shown here is derived from an EMBL/GenBank/DDBJ whole genome shotgun (WGS) entry which is preliminary data.</text>
</comment>
<dbReference type="RefSeq" id="WP_131611926.1">
    <property type="nucleotide sequence ID" value="NZ_SJSM01000025.1"/>
</dbReference>
<dbReference type="OrthoDB" id="9773828at2"/>
<dbReference type="PRINTS" id="PR00069">
    <property type="entry name" value="ALDKETRDTASE"/>
</dbReference>
<feature type="domain" description="NADP-dependent oxidoreductase" evidence="1">
    <location>
        <begin position="31"/>
        <end position="287"/>
    </location>
</feature>
<organism evidence="2 3">
    <name type="scientific">Pedobacter hiemivivus</name>
    <dbReference type="NCBI Taxonomy" id="2530454"/>
    <lineage>
        <taxon>Bacteria</taxon>
        <taxon>Pseudomonadati</taxon>
        <taxon>Bacteroidota</taxon>
        <taxon>Sphingobacteriia</taxon>
        <taxon>Sphingobacteriales</taxon>
        <taxon>Sphingobacteriaceae</taxon>
        <taxon>Pedobacter</taxon>
    </lineage>
</organism>
<dbReference type="InterPro" id="IPR050523">
    <property type="entry name" value="AKR_Detox_Biosynth"/>
</dbReference>
<dbReference type="Gene3D" id="3.20.20.100">
    <property type="entry name" value="NADP-dependent oxidoreductase domain"/>
    <property type="match status" value="1"/>
</dbReference>
<dbReference type="AlphaFoldDB" id="A0A4R0MJF6"/>
<dbReference type="GO" id="GO:0005829">
    <property type="term" value="C:cytosol"/>
    <property type="evidence" value="ECO:0007669"/>
    <property type="project" value="TreeGrafter"/>
</dbReference>
<dbReference type="SUPFAM" id="SSF51430">
    <property type="entry name" value="NAD(P)-linked oxidoreductase"/>
    <property type="match status" value="1"/>
</dbReference>
<reference evidence="2 3" key="1">
    <citation type="submission" date="2019-02" db="EMBL/GenBank/DDBJ databases">
        <title>Pedobacter sp. RP-3-8 sp. nov., isolated from Arctic soil.</title>
        <authorList>
            <person name="Dahal R.H."/>
        </authorList>
    </citation>
    <scope>NUCLEOTIDE SEQUENCE [LARGE SCALE GENOMIC DNA]</scope>
    <source>
        <strain evidence="2 3">RP-3-8</strain>
    </source>
</reference>
<accession>A0A4R0MJF6</accession>
<protein>
    <submittedName>
        <fullName evidence="2">Aldo/keto reductase</fullName>
    </submittedName>
</protein>
<dbReference type="GO" id="GO:0016491">
    <property type="term" value="F:oxidoreductase activity"/>
    <property type="evidence" value="ECO:0007669"/>
    <property type="project" value="InterPro"/>
</dbReference>